<gene>
    <name evidence="2" type="ORF">EHQ46_08575</name>
</gene>
<feature type="domain" description="Glycosyl hydrolase family 13 catalytic" evidence="1">
    <location>
        <begin position="62"/>
        <end position="373"/>
    </location>
</feature>
<name>A0ABY2M2D1_9LEPT</name>
<reference evidence="3" key="1">
    <citation type="journal article" date="2019" name="PLoS Negl. Trop. Dis.">
        <title>Revisiting the worldwide diversity of Leptospira species in the environment.</title>
        <authorList>
            <person name="Vincent A.T."/>
            <person name="Schiettekatte O."/>
            <person name="Bourhy P."/>
            <person name="Veyrier F.J."/>
            <person name="Picardeau M."/>
        </authorList>
    </citation>
    <scope>NUCLEOTIDE SEQUENCE [LARGE SCALE GENOMIC DNA]</scope>
    <source>
        <strain evidence="3">201800272</strain>
    </source>
</reference>
<sequence length="463" mass="54626">MKHPFHQIHLYEIGSRLFCGKKGKPLHNLLNEMQEKTPFGWADEIWLMGIWKNSPSSKKIAETMPTLRPGYESVKSKIEPGDVYGSPYAIYVYKPDPIITEKDNLTEIYEWFQSKNKKLILDFVPNHMAIDSPMVSSNPNAFLLANDTLEIKNTFVHPNGNRYFYGKDPYFDGWTDTIQWDFSNPEVEDLQINILLDIAKQCDGVRCDMAMLPLPDVFEMTHGRRSVFRWEKVIRTIKEEFPHFKFYAEVYWGLESRLLPLGFDATYDKQLYDFFLHQNLGGAMDRLQKQSNLGQIRFLENHDEERAKHCFGDRGKTYFSLLSAYPNTILFYDGQELGLSKKIPVQMIRTDEEPTHFDTYSFYERALSLIQKRSKEMDYIDVPYSEFNNQSIFCRLLISENQRELFIWNPNDHICSGWIPYQNEIIYQKELKDIVSGNVFSQEKKEEGMYYLLNPNELQWFTF</sequence>
<proteinExistence type="predicted"/>
<evidence type="ECO:0000313" key="3">
    <source>
        <dbReference type="Proteomes" id="UP000298200"/>
    </source>
</evidence>
<dbReference type="EMBL" id="RQFU01000012">
    <property type="protein sequence ID" value="TGL21889.1"/>
    <property type="molecule type" value="Genomic_DNA"/>
</dbReference>
<keyword evidence="3" id="KW-1185">Reference proteome</keyword>
<dbReference type="PANTHER" id="PTHR47786:SF2">
    <property type="entry name" value="GLYCOSYL HYDROLASE FAMILY 13 CATALYTIC DOMAIN-CONTAINING PROTEIN"/>
    <property type="match status" value="1"/>
</dbReference>
<dbReference type="SUPFAM" id="SSF51445">
    <property type="entry name" value="(Trans)glycosidases"/>
    <property type="match status" value="1"/>
</dbReference>
<organism evidence="2 3">
    <name type="scientific">Leptospira yanagawae</name>
    <dbReference type="NCBI Taxonomy" id="293069"/>
    <lineage>
        <taxon>Bacteria</taxon>
        <taxon>Pseudomonadati</taxon>
        <taxon>Spirochaetota</taxon>
        <taxon>Spirochaetia</taxon>
        <taxon>Leptospirales</taxon>
        <taxon>Leptospiraceae</taxon>
        <taxon>Leptospira</taxon>
    </lineage>
</organism>
<dbReference type="Proteomes" id="UP000298200">
    <property type="component" value="Unassembled WGS sequence"/>
</dbReference>
<dbReference type="PANTHER" id="PTHR47786">
    <property type="entry name" value="ALPHA-1,4-GLUCAN:MALTOSE-1-PHOSPHATE MALTOSYLTRANSFERASE"/>
    <property type="match status" value="1"/>
</dbReference>
<evidence type="ECO:0000259" key="1">
    <source>
        <dbReference type="SMART" id="SM00642"/>
    </source>
</evidence>
<comment type="caution">
    <text evidence="2">The sequence shown here is derived from an EMBL/GenBank/DDBJ whole genome shotgun (WGS) entry which is preliminary data.</text>
</comment>
<dbReference type="SMART" id="SM00642">
    <property type="entry name" value="Aamy"/>
    <property type="match status" value="1"/>
</dbReference>
<dbReference type="RefSeq" id="WP_135634959.1">
    <property type="nucleotide sequence ID" value="NZ_RQFU01000012.1"/>
</dbReference>
<accession>A0ABY2M2D1</accession>
<dbReference type="Gene3D" id="3.20.20.80">
    <property type="entry name" value="Glycosidases"/>
    <property type="match status" value="1"/>
</dbReference>
<protein>
    <submittedName>
        <fullName evidence="2">Alpha-amylase</fullName>
    </submittedName>
</protein>
<evidence type="ECO:0000313" key="2">
    <source>
        <dbReference type="EMBL" id="TGL21889.1"/>
    </source>
</evidence>
<dbReference type="InterPro" id="IPR017853">
    <property type="entry name" value="GH"/>
</dbReference>
<dbReference type="InterPro" id="IPR006047">
    <property type="entry name" value="GH13_cat_dom"/>
</dbReference>